<dbReference type="InterPro" id="IPR015943">
    <property type="entry name" value="WD40/YVTN_repeat-like_dom_sf"/>
</dbReference>
<evidence type="ECO:0000313" key="3">
    <source>
        <dbReference type="WBParaSite" id="Csp11.Scaffold412.g1071.t1"/>
    </source>
</evidence>
<dbReference type="InterPro" id="IPR001680">
    <property type="entry name" value="WD40_rpt"/>
</dbReference>
<dbReference type="InterPro" id="IPR049546">
    <property type="entry name" value="WDR54_beta_prop"/>
</dbReference>
<evidence type="ECO:0000313" key="2">
    <source>
        <dbReference type="Proteomes" id="UP000095282"/>
    </source>
</evidence>
<dbReference type="FunFam" id="2.130.10.10:FF:000412">
    <property type="entry name" value="WD repeat domain 54"/>
    <property type="match status" value="1"/>
</dbReference>
<reference evidence="3" key="1">
    <citation type="submission" date="2016-11" db="UniProtKB">
        <authorList>
            <consortium name="WormBaseParasite"/>
        </authorList>
    </citation>
    <scope>IDENTIFICATION</scope>
</reference>
<protein>
    <submittedName>
        <fullName evidence="3">WD_REPEATS_REGION domain-containing protein</fullName>
    </submittedName>
</protein>
<dbReference type="SMART" id="SM00320">
    <property type="entry name" value="WD40"/>
    <property type="match status" value="2"/>
</dbReference>
<sequence>MFLQVHIGSWDNKTESDVSWDTIAIPDPPIGNEKLIDVTTVGLVHPNARNFPVVILGTTRSIHVYDVKKISTKPLFTVILAMSLRDYESSQGRDVGPYTRGVSCNDNAILVGTHTGEIVVIMCNGETSFSNKKNLKEHRCAITDVATCRYDEITVSADSNGELIVWQKPVKGVSTRILTKQPVNVINVLRKQVIVGTLRGLVQYYSVNTGDLMCEINAHARPVNCVSVAPESAYVMTSSEDGTFIVSKLHTRKPHAYQVEYRYSDSDPSSIIMGAQFTNGRGSAIAVASFDSSTLTMYKIIKKPSAAMTASNVTSTSAAGSSSNAPL</sequence>
<dbReference type="Pfam" id="PF21031">
    <property type="entry name" value="WDR54"/>
    <property type="match status" value="1"/>
</dbReference>
<proteinExistence type="predicted"/>
<evidence type="ECO:0000259" key="1">
    <source>
        <dbReference type="Pfam" id="PF21031"/>
    </source>
</evidence>
<feature type="domain" description="WD repeat-containing protein 54 beta-propeller" evidence="1">
    <location>
        <begin position="55"/>
        <end position="295"/>
    </location>
</feature>
<dbReference type="WBParaSite" id="Csp11.Scaffold412.g1071.t1">
    <property type="protein sequence ID" value="Csp11.Scaffold412.g1071.t1"/>
    <property type="gene ID" value="Csp11.Scaffold412.g1071"/>
</dbReference>
<dbReference type="InterPro" id="IPR036322">
    <property type="entry name" value="WD40_repeat_dom_sf"/>
</dbReference>
<dbReference type="Proteomes" id="UP000095282">
    <property type="component" value="Unplaced"/>
</dbReference>
<dbReference type="AlphaFoldDB" id="A0A1I7SZS3"/>
<organism evidence="2 3">
    <name type="scientific">Caenorhabditis tropicalis</name>
    <dbReference type="NCBI Taxonomy" id="1561998"/>
    <lineage>
        <taxon>Eukaryota</taxon>
        <taxon>Metazoa</taxon>
        <taxon>Ecdysozoa</taxon>
        <taxon>Nematoda</taxon>
        <taxon>Chromadorea</taxon>
        <taxon>Rhabditida</taxon>
        <taxon>Rhabditina</taxon>
        <taxon>Rhabditomorpha</taxon>
        <taxon>Rhabditoidea</taxon>
        <taxon>Rhabditidae</taxon>
        <taxon>Peloderinae</taxon>
        <taxon>Caenorhabditis</taxon>
    </lineage>
</organism>
<dbReference type="SUPFAM" id="SSF50978">
    <property type="entry name" value="WD40 repeat-like"/>
    <property type="match status" value="1"/>
</dbReference>
<dbReference type="STRING" id="1561998.A0A1I7SZS3"/>
<name>A0A1I7SZS3_9PELO</name>
<dbReference type="Gene3D" id="2.130.10.10">
    <property type="entry name" value="YVTN repeat-like/Quinoprotein amine dehydrogenase"/>
    <property type="match status" value="2"/>
</dbReference>
<accession>A0A1I7SZS3</accession>
<keyword evidence="2" id="KW-1185">Reference proteome</keyword>
<dbReference type="eggNOG" id="ENOG502QRUZ">
    <property type="taxonomic scope" value="Eukaryota"/>
</dbReference>